<dbReference type="CDD" id="cd06238">
    <property type="entry name" value="M14-like"/>
    <property type="match status" value="1"/>
</dbReference>
<dbReference type="RefSeq" id="WP_237852223.1">
    <property type="nucleotide sequence ID" value="NZ_JAKLWS010000002.1"/>
</dbReference>
<dbReference type="EMBL" id="JAKLWS010000002">
    <property type="protein sequence ID" value="MCG2587379.1"/>
    <property type="molecule type" value="Genomic_DNA"/>
</dbReference>
<evidence type="ECO:0000256" key="2">
    <source>
        <dbReference type="ARBA" id="ARBA00005988"/>
    </source>
</evidence>
<keyword evidence="4" id="KW-0378">Hydrolase</keyword>
<feature type="signal peptide" evidence="8">
    <location>
        <begin position="1"/>
        <end position="23"/>
    </location>
</feature>
<dbReference type="PROSITE" id="PS52035">
    <property type="entry name" value="PEPTIDASE_M14"/>
    <property type="match status" value="1"/>
</dbReference>
<sequence>MNKRAWLITFLLLLSSIASPIFAQLQSPEDYLGYELGQRWTPHHNVLDYVSHVAEESNLVTIHSYGETYEHRELVYLIVTNPENHENIEEIRLNNLRMIGLQEGEITENQKAIVWLSYNVHGNETSSSEAALKTLYELVQPGNREAKNWLENTVVLMDPMINPDGRDRYVNWYKQVAGESPDASPIAREHDEPWPGGRSNHYLFDLNRDWAWQVQKETQQRFDIYKQWYPHIHVDYHEQGYNSPYYFAPAAEPFHKVITEWQREFQTTIGENHIQYFDEEGWLYFTKERFDLFYPSYGDTWPTFHGAIGMTYEQAGGGSAGLAIQKAEGDTLTLKDRLMHHYTTGMSTVEVSSQHADRLIEEFQRYFNEAEENPAGEYKTFVIKAGNQPDKIYDLLSDLDNNQIEYGTAGEDRNLDGYDYSTGETERVSISDDDIIVSAYQPQGNFVRVLFEPNPELSDSLTYDITAWDAHYRYGLEGYALENRINPEMDIRADDFRSPDYTGSDQPYAYILDWSSLDDARFLAEITQKGVKSRFSKIDFDIGGKTFKKGSLVITRNNNDELGDSFDEIIQNAARNHHRSLYGSPSGYVDSGSDFGSGNVEYIEEPKVALLIGEGTSSLNAGEIWHFFDQQLNYPATLINTNNLISTNLNSFNVLILPSGYYSGILTDHAIEKISSWTSSGGKLITFGNTNRILAGRDGFQLQQKVNQENEPTNEEMLRPYEDRTRNRASSRVPGSIFKTSVDNSHPLAYGYEEFYYSLKTDEDTYEYLDTGWNVGTVQSSEANMSGFAGYKAKQELENTLSFGVQPHGSGQVIYFIDNPLYRGFWENGKLLIANAVFFVGN</sequence>
<dbReference type="PANTHER" id="PTHR11705:SF143">
    <property type="entry name" value="SLL0236 PROTEIN"/>
    <property type="match status" value="1"/>
</dbReference>
<feature type="chain" id="PRO_5045523152" evidence="8">
    <location>
        <begin position="24"/>
        <end position="842"/>
    </location>
</feature>
<name>A0ABS9K946_9BACT</name>
<proteinExistence type="inferred from homology"/>
<dbReference type="Proteomes" id="UP001165366">
    <property type="component" value="Unassembled WGS sequence"/>
</dbReference>
<evidence type="ECO:0000259" key="9">
    <source>
        <dbReference type="PROSITE" id="PS52035"/>
    </source>
</evidence>
<keyword evidence="11" id="KW-1185">Reference proteome</keyword>
<evidence type="ECO:0000313" key="11">
    <source>
        <dbReference type="Proteomes" id="UP001165366"/>
    </source>
</evidence>
<feature type="active site" description="Proton donor/acceptor" evidence="7">
    <location>
        <position position="350"/>
    </location>
</feature>
<comment type="cofactor">
    <cofactor evidence="1">
        <name>Zn(2+)</name>
        <dbReference type="ChEBI" id="CHEBI:29105"/>
    </cofactor>
</comment>
<organism evidence="10 11">
    <name type="scientific">Rhodohalobacter sulfatireducens</name>
    <dbReference type="NCBI Taxonomy" id="2911366"/>
    <lineage>
        <taxon>Bacteria</taxon>
        <taxon>Pseudomonadati</taxon>
        <taxon>Balneolota</taxon>
        <taxon>Balneolia</taxon>
        <taxon>Balneolales</taxon>
        <taxon>Balneolaceae</taxon>
        <taxon>Rhodohalobacter</taxon>
    </lineage>
</organism>
<keyword evidence="3" id="KW-0645">Protease</keyword>
<accession>A0ABS9K946</accession>
<feature type="domain" description="Peptidase M14" evidence="9">
    <location>
        <begin position="39"/>
        <end position="374"/>
    </location>
</feature>
<comment type="similarity">
    <text evidence="2 7">Belongs to the peptidase M14 family.</text>
</comment>
<evidence type="ECO:0000256" key="3">
    <source>
        <dbReference type="ARBA" id="ARBA00022670"/>
    </source>
</evidence>
<gene>
    <name evidence="10" type="ORF">L6773_02295</name>
</gene>
<dbReference type="Pfam" id="PF00246">
    <property type="entry name" value="Peptidase_M14"/>
    <property type="match status" value="1"/>
</dbReference>
<dbReference type="Gene3D" id="3.40.630.10">
    <property type="entry name" value="Zn peptidases"/>
    <property type="match status" value="1"/>
</dbReference>
<dbReference type="InterPro" id="IPR029062">
    <property type="entry name" value="Class_I_gatase-like"/>
</dbReference>
<keyword evidence="6" id="KW-0482">Metalloprotease</keyword>
<reference evidence="10" key="2">
    <citation type="submission" date="2024-05" db="EMBL/GenBank/DDBJ databases">
        <title>Rhodohalobacter halophilus gen. nov., sp. nov., a moderately halophilic member of the family Balneolaceae.</title>
        <authorList>
            <person name="Xia J."/>
        </authorList>
    </citation>
    <scope>NUCLEOTIDE SEQUENCE</scope>
    <source>
        <strain evidence="10">WB101</strain>
    </source>
</reference>
<keyword evidence="8" id="KW-0732">Signal</keyword>
<dbReference type="SUPFAM" id="SSF53187">
    <property type="entry name" value="Zn-dependent exopeptidases"/>
    <property type="match status" value="1"/>
</dbReference>
<evidence type="ECO:0000256" key="5">
    <source>
        <dbReference type="ARBA" id="ARBA00022833"/>
    </source>
</evidence>
<evidence type="ECO:0000256" key="7">
    <source>
        <dbReference type="PROSITE-ProRule" id="PRU01379"/>
    </source>
</evidence>
<dbReference type="SMART" id="SM00631">
    <property type="entry name" value="Zn_pept"/>
    <property type="match status" value="1"/>
</dbReference>
<evidence type="ECO:0000256" key="8">
    <source>
        <dbReference type="SAM" id="SignalP"/>
    </source>
</evidence>
<evidence type="ECO:0000256" key="1">
    <source>
        <dbReference type="ARBA" id="ARBA00001947"/>
    </source>
</evidence>
<protein>
    <submittedName>
        <fullName evidence="10">M14 family metallopeptidase</fullName>
    </submittedName>
</protein>
<keyword evidence="5" id="KW-0862">Zinc</keyword>
<dbReference type="PANTHER" id="PTHR11705">
    <property type="entry name" value="PROTEASE FAMILY M14 CARBOXYPEPTIDASE A,B"/>
    <property type="match status" value="1"/>
</dbReference>
<evidence type="ECO:0000256" key="6">
    <source>
        <dbReference type="ARBA" id="ARBA00023049"/>
    </source>
</evidence>
<comment type="caution">
    <text evidence="10">The sequence shown here is derived from an EMBL/GenBank/DDBJ whole genome shotgun (WGS) entry which is preliminary data.</text>
</comment>
<reference evidence="10" key="1">
    <citation type="submission" date="2022-01" db="EMBL/GenBank/DDBJ databases">
        <authorList>
            <person name="Wang Y."/>
        </authorList>
    </citation>
    <scope>NUCLEOTIDE SEQUENCE</scope>
    <source>
        <strain evidence="10">WB101</strain>
    </source>
</reference>
<dbReference type="InterPro" id="IPR000834">
    <property type="entry name" value="Peptidase_M14"/>
</dbReference>
<dbReference type="SUPFAM" id="SSF52317">
    <property type="entry name" value="Class I glutamine amidotransferase-like"/>
    <property type="match status" value="1"/>
</dbReference>
<evidence type="ECO:0000256" key="4">
    <source>
        <dbReference type="ARBA" id="ARBA00022801"/>
    </source>
</evidence>
<evidence type="ECO:0000313" key="10">
    <source>
        <dbReference type="EMBL" id="MCG2587379.1"/>
    </source>
</evidence>